<sequence>MPTNNTPRNGTNPAHRSSIFRPLNFSNATKISSQRPTMAGTSSSMWLQASARHYIVLDRSGKKPLHSRRLYPFRVHMFPLPVFQPISLEIFFGHKLTSNSPNRCRALEGMAFGCPSEILPTKPCPRDPTGDEHDMESEPRFGAAILPKLRMRKAFQRNTTLRPTKLSFPFPKLHCYAWLAARRAAYLMTDYSTDCSADCATDYCTLTGVGDDYLP</sequence>
<comment type="caution">
    <text evidence="1">The sequence shown here is derived from an EMBL/GenBank/DDBJ whole genome shotgun (WGS) entry which is preliminary data.</text>
</comment>
<proteinExistence type="predicted"/>
<evidence type="ECO:0000313" key="1">
    <source>
        <dbReference type="EMBL" id="KAK8222650.1"/>
    </source>
</evidence>
<accession>A0ABR1Y8K1</accession>
<keyword evidence="2" id="KW-1185">Reference proteome</keyword>
<dbReference type="EMBL" id="JBBWRZ010000015">
    <property type="protein sequence ID" value="KAK8222650.1"/>
    <property type="molecule type" value="Genomic_DNA"/>
</dbReference>
<dbReference type="Proteomes" id="UP001492380">
    <property type="component" value="Unassembled WGS sequence"/>
</dbReference>
<protein>
    <submittedName>
        <fullName evidence="1">Uncharacterized protein</fullName>
    </submittedName>
</protein>
<organism evidence="1 2">
    <name type="scientific">Phyllosticta capitalensis</name>
    <dbReference type="NCBI Taxonomy" id="121624"/>
    <lineage>
        <taxon>Eukaryota</taxon>
        <taxon>Fungi</taxon>
        <taxon>Dikarya</taxon>
        <taxon>Ascomycota</taxon>
        <taxon>Pezizomycotina</taxon>
        <taxon>Dothideomycetes</taxon>
        <taxon>Dothideomycetes incertae sedis</taxon>
        <taxon>Botryosphaeriales</taxon>
        <taxon>Phyllostictaceae</taxon>
        <taxon>Phyllosticta</taxon>
    </lineage>
</organism>
<gene>
    <name evidence="1" type="ORF">HDK90DRAFT_470962</name>
</gene>
<name>A0ABR1Y8K1_9PEZI</name>
<evidence type="ECO:0000313" key="2">
    <source>
        <dbReference type="Proteomes" id="UP001492380"/>
    </source>
</evidence>
<reference evidence="1 2" key="1">
    <citation type="submission" date="2024-04" db="EMBL/GenBank/DDBJ databases">
        <title>Phyllosticta paracitricarpa is synonymous to the EU quarantine fungus P. citricarpa based on phylogenomic analyses.</title>
        <authorList>
            <consortium name="Lawrence Berkeley National Laboratory"/>
            <person name="Van Ingen-Buijs V.A."/>
            <person name="Van Westerhoven A.C."/>
            <person name="Haridas S."/>
            <person name="Skiadas P."/>
            <person name="Martin F."/>
            <person name="Groenewald J.Z."/>
            <person name="Crous P.W."/>
            <person name="Seidl M.F."/>
        </authorList>
    </citation>
    <scope>NUCLEOTIDE SEQUENCE [LARGE SCALE GENOMIC DNA]</scope>
    <source>
        <strain evidence="1 2">CBS 123374</strain>
    </source>
</reference>